<dbReference type="GO" id="GO:0003677">
    <property type="term" value="F:DNA binding"/>
    <property type="evidence" value="ECO:0007669"/>
    <property type="project" value="InterPro"/>
</dbReference>
<sequence length="140" mass="16034">MEEPLTDELLAELMDAPDVRSFVADNRLSERTLPEYLSQLLQEKGLIRAEVVRAAGINDTFGYQIFMGQRNPSRDYLLALCFAMRLTLKEADRLMQAAGVNELYCKNRRDAIIIFCLTRGLTLQEADEELYRLGEITISR</sequence>
<accession>A0A9D1D330</accession>
<evidence type="ECO:0000313" key="2">
    <source>
        <dbReference type="Proteomes" id="UP000824261"/>
    </source>
</evidence>
<organism evidence="1 2">
    <name type="scientific">Candidatus Aveggerthella stercoripullorum</name>
    <dbReference type="NCBI Taxonomy" id="2840688"/>
    <lineage>
        <taxon>Bacteria</taxon>
        <taxon>Bacillati</taxon>
        <taxon>Actinomycetota</taxon>
        <taxon>Coriobacteriia</taxon>
        <taxon>Eggerthellales</taxon>
        <taxon>Eggerthellaceae</taxon>
        <taxon>Eggerthellaceae incertae sedis</taxon>
        <taxon>Candidatus Aveggerthella</taxon>
    </lineage>
</organism>
<dbReference type="AlphaFoldDB" id="A0A9D1D330"/>
<dbReference type="CDD" id="cd00093">
    <property type="entry name" value="HTH_XRE"/>
    <property type="match status" value="1"/>
</dbReference>
<gene>
    <name evidence="1" type="ORF">IAA69_04495</name>
</gene>
<dbReference type="Proteomes" id="UP000824261">
    <property type="component" value="Unassembled WGS sequence"/>
</dbReference>
<reference evidence="1" key="1">
    <citation type="submission" date="2020-10" db="EMBL/GenBank/DDBJ databases">
        <authorList>
            <person name="Gilroy R."/>
        </authorList>
    </citation>
    <scope>NUCLEOTIDE SEQUENCE</scope>
    <source>
        <strain evidence="1">ChiGjej1B1-2707</strain>
    </source>
</reference>
<dbReference type="InterPro" id="IPR001387">
    <property type="entry name" value="Cro/C1-type_HTH"/>
</dbReference>
<protein>
    <submittedName>
        <fullName evidence="1">XRE family transcriptional regulator</fullName>
    </submittedName>
</protein>
<proteinExistence type="predicted"/>
<comment type="caution">
    <text evidence="1">The sequence shown here is derived from an EMBL/GenBank/DDBJ whole genome shotgun (WGS) entry which is preliminary data.</text>
</comment>
<reference evidence="1" key="2">
    <citation type="journal article" date="2021" name="PeerJ">
        <title>Extensive microbial diversity within the chicken gut microbiome revealed by metagenomics and culture.</title>
        <authorList>
            <person name="Gilroy R."/>
            <person name="Ravi A."/>
            <person name="Getino M."/>
            <person name="Pursley I."/>
            <person name="Horton D.L."/>
            <person name="Alikhan N.F."/>
            <person name="Baker D."/>
            <person name="Gharbi K."/>
            <person name="Hall N."/>
            <person name="Watson M."/>
            <person name="Adriaenssens E.M."/>
            <person name="Foster-Nyarko E."/>
            <person name="Jarju S."/>
            <person name="Secka A."/>
            <person name="Antonio M."/>
            <person name="Oren A."/>
            <person name="Chaudhuri R.R."/>
            <person name="La Ragione R."/>
            <person name="Hildebrand F."/>
            <person name="Pallen M.J."/>
        </authorList>
    </citation>
    <scope>NUCLEOTIDE SEQUENCE</scope>
    <source>
        <strain evidence="1">ChiGjej1B1-2707</strain>
    </source>
</reference>
<dbReference type="EMBL" id="DVGB01000055">
    <property type="protein sequence ID" value="HIR01503.1"/>
    <property type="molecule type" value="Genomic_DNA"/>
</dbReference>
<dbReference type="InterPro" id="IPR010982">
    <property type="entry name" value="Lambda_DNA-bd_dom_sf"/>
</dbReference>
<name>A0A9D1D330_9ACTN</name>
<evidence type="ECO:0000313" key="1">
    <source>
        <dbReference type="EMBL" id="HIR01503.1"/>
    </source>
</evidence>
<dbReference type="SUPFAM" id="SSF47413">
    <property type="entry name" value="lambda repressor-like DNA-binding domains"/>
    <property type="match status" value="1"/>
</dbReference>